<name>A0AB74H5M3_STRAG</name>
<gene>
    <name evidence="1" type="ORF">NCTC9828_01453</name>
</gene>
<sequence length="74" mass="9115">MWEYISDTRVGREYIIELLREFNTDSRHISGAWISTLTIRRDKEMIFYCRMGTVVDKMDERDREVYQEIIEQYN</sequence>
<evidence type="ECO:0000313" key="1">
    <source>
        <dbReference type="EMBL" id="SUN29177.1"/>
    </source>
</evidence>
<protein>
    <submittedName>
        <fullName evidence="1">Uncharacterized protein</fullName>
    </submittedName>
</protein>
<dbReference type="EMBL" id="UHEW01000005">
    <property type="protein sequence ID" value="SUN29177.1"/>
    <property type="molecule type" value="Genomic_DNA"/>
</dbReference>
<reference evidence="1 2" key="1">
    <citation type="submission" date="2018-06" db="EMBL/GenBank/DDBJ databases">
        <authorList>
            <consortium name="Pathogen Informatics"/>
            <person name="Doyle S."/>
        </authorList>
    </citation>
    <scope>NUCLEOTIDE SEQUENCE [LARGE SCALE GENOMIC DNA]</scope>
    <source>
        <strain evidence="1 2">NCTC9828</strain>
    </source>
</reference>
<comment type="caution">
    <text evidence="1">The sequence shown here is derived from an EMBL/GenBank/DDBJ whole genome shotgun (WGS) entry which is preliminary data.</text>
</comment>
<proteinExistence type="predicted"/>
<evidence type="ECO:0000313" key="2">
    <source>
        <dbReference type="Proteomes" id="UP000255140"/>
    </source>
</evidence>
<dbReference type="RefSeq" id="WP_115356304.1">
    <property type="nucleotide sequence ID" value="NZ_UHEW01000005.1"/>
</dbReference>
<accession>A0AB74H5M3</accession>
<dbReference type="AlphaFoldDB" id="A0AB74H5M3"/>
<organism evidence="1 2">
    <name type="scientific">Streptococcus agalactiae</name>
    <dbReference type="NCBI Taxonomy" id="1311"/>
    <lineage>
        <taxon>Bacteria</taxon>
        <taxon>Bacillati</taxon>
        <taxon>Bacillota</taxon>
        <taxon>Bacilli</taxon>
        <taxon>Lactobacillales</taxon>
        <taxon>Streptococcaceae</taxon>
        <taxon>Streptococcus</taxon>
    </lineage>
</organism>
<dbReference type="Proteomes" id="UP000255140">
    <property type="component" value="Unassembled WGS sequence"/>
</dbReference>